<proteinExistence type="predicted"/>
<feature type="compositionally biased region" description="Low complexity" evidence="1">
    <location>
        <begin position="44"/>
        <end position="53"/>
    </location>
</feature>
<feature type="compositionally biased region" description="Basic residues" evidence="1">
    <location>
        <begin position="72"/>
        <end position="81"/>
    </location>
</feature>
<evidence type="ECO:0000313" key="2">
    <source>
        <dbReference type="EMBL" id="GAA2150771.1"/>
    </source>
</evidence>
<gene>
    <name evidence="2" type="ORF">GCM10009727_55370</name>
</gene>
<protein>
    <submittedName>
        <fullName evidence="2">Uncharacterized protein</fullName>
    </submittedName>
</protein>
<dbReference type="EMBL" id="BAAAMR010000055">
    <property type="protein sequence ID" value="GAA2150771.1"/>
    <property type="molecule type" value="Genomic_DNA"/>
</dbReference>
<organism evidence="2 3">
    <name type="scientific">Actinomadura napierensis</name>
    <dbReference type="NCBI Taxonomy" id="267854"/>
    <lineage>
        <taxon>Bacteria</taxon>
        <taxon>Bacillati</taxon>
        <taxon>Actinomycetota</taxon>
        <taxon>Actinomycetes</taxon>
        <taxon>Streptosporangiales</taxon>
        <taxon>Thermomonosporaceae</taxon>
        <taxon>Actinomadura</taxon>
    </lineage>
</organism>
<keyword evidence="3" id="KW-1185">Reference proteome</keyword>
<accession>A0ABN2ZZN0</accession>
<reference evidence="2 3" key="1">
    <citation type="journal article" date="2019" name="Int. J. Syst. Evol. Microbiol.">
        <title>The Global Catalogue of Microorganisms (GCM) 10K type strain sequencing project: providing services to taxonomists for standard genome sequencing and annotation.</title>
        <authorList>
            <consortium name="The Broad Institute Genomics Platform"/>
            <consortium name="The Broad Institute Genome Sequencing Center for Infectious Disease"/>
            <person name="Wu L."/>
            <person name="Ma J."/>
        </authorList>
    </citation>
    <scope>NUCLEOTIDE SEQUENCE [LARGE SCALE GENOMIC DNA]</scope>
    <source>
        <strain evidence="2 3">JCM 13850</strain>
    </source>
</reference>
<evidence type="ECO:0000256" key="1">
    <source>
        <dbReference type="SAM" id="MobiDB-lite"/>
    </source>
</evidence>
<sequence length="108" mass="12102">MCSLIHVDQYFDWCSSPNGFGAPALPRIERRRAPQPDRFAGGQAPPRTDARPGARGRRPAPRPHAPGGKVRAAQRRERRRPLSAMAKAELKGEKRSGTQRARKRKKRA</sequence>
<evidence type="ECO:0000313" key="3">
    <source>
        <dbReference type="Proteomes" id="UP001501020"/>
    </source>
</evidence>
<feature type="region of interest" description="Disordered" evidence="1">
    <location>
        <begin position="16"/>
        <end position="108"/>
    </location>
</feature>
<comment type="caution">
    <text evidence="2">The sequence shown here is derived from an EMBL/GenBank/DDBJ whole genome shotgun (WGS) entry which is preliminary data.</text>
</comment>
<name>A0ABN2ZZN0_9ACTN</name>
<dbReference type="Proteomes" id="UP001501020">
    <property type="component" value="Unassembled WGS sequence"/>
</dbReference>